<accession>A0AAW1UTX4</accession>
<gene>
    <name evidence="1" type="ORF">WA026_004904</name>
</gene>
<dbReference type="GO" id="GO:0051015">
    <property type="term" value="F:actin filament binding"/>
    <property type="evidence" value="ECO:0007669"/>
    <property type="project" value="TreeGrafter"/>
</dbReference>
<keyword evidence="2" id="KW-1185">Reference proteome</keyword>
<dbReference type="PANTHER" id="PTHR15435:SF2">
    <property type="entry name" value="KICSTOR COMPLEX PROTEIN KAPTIN"/>
    <property type="match status" value="1"/>
</dbReference>
<evidence type="ECO:0000313" key="2">
    <source>
        <dbReference type="Proteomes" id="UP001431783"/>
    </source>
</evidence>
<dbReference type="EMBL" id="JARQZJ010000092">
    <property type="protein sequence ID" value="KAK9883968.1"/>
    <property type="molecule type" value="Genomic_DNA"/>
</dbReference>
<dbReference type="AlphaFoldDB" id="A0AAW1UTX4"/>
<dbReference type="GO" id="GO:0034198">
    <property type="term" value="P:cellular response to amino acid starvation"/>
    <property type="evidence" value="ECO:0007669"/>
    <property type="project" value="TreeGrafter"/>
</dbReference>
<comment type="caution">
    <text evidence="1">The sequence shown here is derived from an EMBL/GenBank/DDBJ whole genome shotgun (WGS) entry which is preliminary data.</text>
</comment>
<dbReference type="GO" id="GO:0015629">
    <property type="term" value="C:actin cytoskeleton"/>
    <property type="evidence" value="ECO:0007669"/>
    <property type="project" value="InterPro"/>
</dbReference>
<reference evidence="1 2" key="1">
    <citation type="submission" date="2023-03" db="EMBL/GenBank/DDBJ databases">
        <title>Genome insight into feeding habits of ladybird beetles.</title>
        <authorList>
            <person name="Li H.-S."/>
            <person name="Huang Y.-H."/>
            <person name="Pang H."/>
        </authorList>
    </citation>
    <scope>NUCLEOTIDE SEQUENCE [LARGE SCALE GENOMIC DNA]</scope>
    <source>
        <strain evidence="1">SYSU_2023b</strain>
        <tissue evidence="1">Whole body</tissue>
    </source>
</reference>
<name>A0AAW1UTX4_9CUCU</name>
<protein>
    <recommendedName>
        <fullName evidence="3">Kaptin</fullName>
    </recommendedName>
</protein>
<dbReference type="InterPro" id="IPR029982">
    <property type="entry name" value="Kptn"/>
</dbReference>
<dbReference type="GO" id="GO:0030027">
    <property type="term" value="C:lamellipodium"/>
    <property type="evidence" value="ECO:0007669"/>
    <property type="project" value="TreeGrafter"/>
</dbReference>
<dbReference type="PANTHER" id="PTHR15435">
    <property type="entry name" value="KICSTOR COMPLEX PROTEIN KAPTIN"/>
    <property type="match status" value="1"/>
</dbReference>
<dbReference type="Proteomes" id="UP001431783">
    <property type="component" value="Unassembled WGS sequence"/>
</dbReference>
<evidence type="ECO:0000313" key="1">
    <source>
        <dbReference type="EMBL" id="KAK9883968.1"/>
    </source>
</evidence>
<proteinExistence type="predicted"/>
<sequence length="259" mass="29449">MDHLIYSHYFSLPTQGNIYTITNLELANGTSKLLVASLKREIFCFEYVEGTNGTLIPTAREVSFTYIPTGAEIISIDAYNKSSKNNEFVVGITIIKNSNDSDSLETYLNIYSGWEASEDFNIENIAQNCQSLELNFIPYRLMHTDLFLWDNDGLCSQEKVFLLSGSDHYIHVFREGSDHLFKEVDAKEYFPEFIKHPSPVVWMDSMYINNDSDDVLKYGLSNYCSLPRHNPTNILTCCEITDVDLDGKLEILVGNSAKV</sequence>
<dbReference type="GO" id="GO:1904262">
    <property type="term" value="P:negative regulation of TORC1 signaling"/>
    <property type="evidence" value="ECO:0007669"/>
    <property type="project" value="TreeGrafter"/>
</dbReference>
<evidence type="ECO:0008006" key="3">
    <source>
        <dbReference type="Google" id="ProtNLM"/>
    </source>
</evidence>
<dbReference type="GO" id="GO:0007015">
    <property type="term" value="P:actin filament organization"/>
    <property type="evidence" value="ECO:0007669"/>
    <property type="project" value="InterPro"/>
</dbReference>
<organism evidence="1 2">
    <name type="scientific">Henosepilachna vigintioctopunctata</name>
    <dbReference type="NCBI Taxonomy" id="420089"/>
    <lineage>
        <taxon>Eukaryota</taxon>
        <taxon>Metazoa</taxon>
        <taxon>Ecdysozoa</taxon>
        <taxon>Arthropoda</taxon>
        <taxon>Hexapoda</taxon>
        <taxon>Insecta</taxon>
        <taxon>Pterygota</taxon>
        <taxon>Neoptera</taxon>
        <taxon>Endopterygota</taxon>
        <taxon>Coleoptera</taxon>
        <taxon>Polyphaga</taxon>
        <taxon>Cucujiformia</taxon>
        <taxon>Coccinelloidea</taxon>
        <taxon>Coccinellidae</taxon>
        <taxon>Epilachninae</taxon>
        <taxon>Epilachnini</taxon>
        <taxon>Henosepilachna</taxon>
    </lineage>
</organism>